<protein>
    <recommendedName>
        <fullName evidence="4">BZIP domain-containing protein</fullName>
    </recommendedName>
</protein>
<evidence type="ECO:0000256" key="1">
    <source>
        <dbReference type="SAM" id="MobiDB-lite"/>
    </source>
</evidence>
<dbReference type="EMBL" id="BMAT01012625">
    <property type="protein sequence ID" value="GFR95686.1"/>
    <property type="molecule type" value="Genomic_DNA"/>
</dbReference>
<reference evidence="2 3" key="1">
    <citation type="journal article" date="2021" name="Elife">
        <title>Chloroplast acquisition without the gene transfer in kleptoplastic sea slugs, Plakobranchus ocellatus.</title>
        <authorList>
            <person name="Maeda T."/>
            <person name="Takahashi S."/>
            <person name="Yoshida T."/>
            <person name="Shimamura S."/>
            <person name="Takaki Y."/>
            <person name="Nagai Y."/>
            <person name="Toyoda A."/>
            <person name="Suzuki Y."/>
            <person name="Arimoto A."/>
            <person name="Ishii H."/>
            <person name="Satoh N."/>
            <person name="Nishiyama T."/>
            <person name="Hasebe M."/>
            <person name="Maruyama T."/>
            <person name="Minagawa J."/>
            <person name="Obokata J."/>
            <person name="Shigenobu S."/>
        </authorList>
    </citation>
    <scope>NUCLEOTIDE SEQUENCE [LARGE SCALE GENOMIC DNA]</scope>
</reference>
<dbReference type="Proteomes" id="UP000762676">
    <property type="component" value="Unassembled WGS sequence"/>
</dbReference>
<feature type="region of interest" description="Disordered" evidence="1">
    <location>
        <begin position="16"/>
        <end position="55"/>
    </location>
</feature>
<sequence>MREEVCAENEGSRKYRKNKRKAVEERGALRGRRKERRRRGKDSRGGGGGGCVPVTNWSRDKLVCFRFLDGQNSQCGSS</sequence>
<name>A0AAV4HF36_9GAST</name>
<keyword evidence="3" id="KW-1185">Reference proteome</keyword>
<feature type="compositionally biased region" description="Basic residues" evidence="1">
    <location>
        <begin position="29"/>
        <end position="41"/>
    </location>
</feature>
<gene>
    <name evidence="2" type="ORF">ElyMa_006278800</name>
</gene>
<proteinExistence type="predicted"/>
<dbReference type="AlphaFoldDB" id="A0AAV4HF36"/>
<evidence type="ECO:0008006" key="4">
    <source>
        <dbReference type="Google" id="ProtNLM"/>
    </source>
</evidence>
<organism evidence="2 3">
    <name type="scientific">Elysia marginata</name>
    <dbReference type="NCBI Taxonomy" id="1093978"/>
    <lineage>
        <taxon>Eukaryota</taxon>
        <taxon>Metazoa</taxon>
        <taxon>Spiralia</taxon>
        <taxon>Lophotrochozoa</taxon>
        <taxon>Mollusca</taxon>
        <taxon>Gastropoda</taxon>
        <taxon>Heterobranchia</taxon>
        <taxon>Euthyneura</taxon>
        <taxon>Panpulmonata</taxon>
        <taxon>Sacoglossa</taxon>
        <taxon>Placobranchoidea</taxon>
        <taxon>Plakobranchidae</taxon>
        <taxon>Elysia</taxon>
    </lineage>
</organism>
<evidence type="ECO:0000313" key="2">
    <source>
        <dbReference type="EMBL" id="GFR95686.1"/>
    </source>
</evidence>
<evidence type="ECO:0000313" key="3">
    <source>
        <dbReference type="Proteomes" id="UP000762676"/>
    </source>
</evidence>
<accession>A0AAV4HF36</accession>
<comment type="caution">
    <text evidence="2">The sequence shown here is derived from an EMBL/GenBank/DDBJ whole genome shotgun (WGS) entry which is preliminary data.</text>
</comment>